<dbReference type="AlphaFoldDB" id="A0A7G6T5L8"/>
<evidence type="ECO:0000256" key="2">
    <source>
        <dbReference type="ARBA" id="ARBA00022723"/>
    </source>
</evidence>
<reference evidence="6" key="1">
    <citation type="journal article" date="2020" name="Mol. Plant Microbe Interact.">
        <title>Complete genome sequences of four natural Pseudomonas isolates that catabolize a wide range of aromatic compounds relevant to lignin valorization.</title>
        <authorList>
            <person name="Hatmaker E.A."/>
            <person name="Presle G."/>
            <person name="Cannon O."/>
            <person name="Guss A.M."/>
            <person name="Elkins J.G."/>
        </authorList>
    </citation>
    <scope>NUCLEOTIDE SEQUENCE</scope>
    <source>
        <strain evidence="6">583</strain>
        <plasmid evidence="6">p_1</plasmid>
    </source>
</reference>
<dbReference type="PANTHER" id="PTHR35005">
    <property type="entry name" value="3-DEHYDRO-SCYLLO-INOSOSE HYDROLASE"/>
    <property type="match status" value="1"/>
</dbReference>
<dbReference type="Gene3D" id="3.40.50.10310">
    <property type="entry name" value="Creatininase"/>
    <property type="match status" value="1"/>
</dbReference>
<dbReference type="Pfam" id="PF02633">
    <property type="entry name" value="Creatininase"/>
    <property type="match status" value="1"/>
</dbReference>
<gene>
    <name evidence="6" type="ORF">HB778_38800</name>
</gene>
<evidence type="ECO:0000256" key="3">
    <source>
        <dbReference type="ARBA" id="ARBA00022801"/>
    </source>
</evidence>
<evidence type="ECO:0000256" key="4">
    <source>
        <dbReference type="ARBA" id="ARBA00022833"/>
    </source>
</evidence>
<proteinExistence type="inferred from homology"/>
<dbReference type="InterPro" id="IPR024087">
    <property type="entry name" value="Creatininase-like_sf"/>
</dbReference>
<evidence type="ECO:0000313" key="6">
    <source>
        <dbReference type="EMBL" id="QND62050.1"/>
    </source>
</evidence>
<dbReference type="PANTHER" id="PTHR35005:SF1">
    <property type="entry name" value="2-AMINO-5-FORMYLAMINO-6-RIBOSYLAMINOPYRIMIDIN-4(3H)-ONE 5'-MONOPHOSPHATE DEFORMYLASE"/>
    <property type="match status" value="1"/>
</dbReference>
<dbReference type="GO" id="GO:0046872">
    <property type="term" value="F:metal ion binding"/>
    <property type="evidence" value="ECO:0007669"/>
    <property type="project" value="UniProtKB-KW"/>
</dbReference>
<keyword evidence="6" id="KW-0614">Plasmid</keyword>
<evidence type="ECO:0000256" key="5">
    <source>
        <dbReference type="ARBA" id="ARBA00024029"/>
    </source>
</evidence>
<name>A0A7G6T5L8_9HYPH</name>
<keyword evidence="4" id="KW-0862">Zinc</keyword>
<accession>A0A7G6T5L8</accession>
<sequence length="210" mass="23622">MIFKEQVRWEFLKPQEFLERQKQKPVVYLPMGLCEPHGHVAPFGLDTIKADWLCDEAADRFGGVGAPTMAYHTHETGYHAPWLKEVMGGVNPRLAALPPHLLLETLLYQLRAFRNAGFQAVVVVSGHHGSQDDLRMIAEAFAGAFPIQHFVRTDPELVSGKFTGDHAGRYELSQLLAIRPDLVALDRADRIGMDPLDVSRRILTPLKHRL</sequence>
<dbReference type="GO" id="GO:0016811">
    <property type="term" value="F:hydrolase activity, acting on carbon-nitrogen (but not peptide) bonds, in linear amides"/>
    <property type="evidence" value="ECO:0007669"/>
    <property type="project" value="TreeGrafter"/>
</dbReference>
<keyword evidence="2" id="KW-0479">Metal-binding</keyword>
<organism evidence="6 7">
    <name type="scientific">Mesorhizobium huakuii</name>
    <dbReference type="NCBI Taxonomy" id="28104"/>
    <lineage>
        <taxon>Bacteria</taxon>
        <taxon>Pseudomonadati</taxon>
        <taxon>Pseudomonadota</taxon>
        <taxon>Alphaproteobacteria</taxon>
        <taxon>Hyphomicrobiales</taxon>
        <taxon>Phyllobacteriaceae</taxon>
        <taxon>Mesorhizobium</taxon>
    </lineage>
</organism>
<dbReference type="InterPro" id="IPR003785">
    <property type="entry name" value="Creatininase/forma_Hydrolase"/>
</dbReference>
<dbReference type="EMBL" id="CP050299">
    <property type="protein sequence ID" value="QND62050.1"/>
    <property type="molecule type" value="Genomic_DNA"/>
</dbReference>
<geneLocation type="plasmid" evidence="6 7">
    <name>p_1</name>
</geneLocation>
<evidence type="ECO:0000313" key="7">
    <source>
        <dbReference type="Proteomes" id="UP000515465"/>
    </source>
</evidence>
<protein>
    <submittedName>
        <fullName evidence="6">Creatininase family protein</fullName>
    </submittedName>
</protein>
<dbReference type="Proteomes" id="UP000515465">
    <property type="component" value="Plasmid p_1"/>
</dbReference>
<dbReference type="RefSeq" id="WP_183455369.1">
    <property type="nucleotide sequence ID" value="NZ_CP050299.1"/>
</dbReference>
<evidence type="ECO:0000256" key="1">
    <source>
        <dbReference type="ARBA" id="ARBA00001947"/>
    </source>
</evidence>
<dbReference type="GO" id="GO:0009231">
    <property type="term" value="P:riboflavin biosynthetic process"/>
    <property type="evidence" value="ECO:0007669"/>
    <property type="project" value="TreeGrafter"/>
</dbReference>
<comment type="cofactor">
    <cofactor evidence="1">
        <name>Zn(2+)</name>
        <dbReference type="ChEBI" id="CHEBI:29105"/>
    </cofactor>
</comment>
<keyword evidence="3" id="KW-0378">Hydrolase</keyword>
<dbReference type="SUPFAM" id="SSF102215">
    <property type="entry name" value="Creatininase"/>
    <property type="match status" value="1"/>
</dbReference>
<comment type="similarity">
    <text evidence="5">Belongs to the creatininase superfamily.</text>
</comment>